<protein>
    <recommendedName>
        <fullName evidence="2">Single-stranded-DNA-specific exonuclease RecJ</fullName>
    </recommendedName>
</protein>
<proteinExistence type="inferred from homology"/>
<evidence type="ECO:0000313" key="10">
    <source>
        <dbReference type="Proteomes" id="UP000824099"/>
    </source>
</evidence>
<reference evidence="9" key="1">
    <citation type="submission" date="2020-10" db="EMBL/GenBank/DDBJ databases">
        <authorList>
            <person name="Gilroy R."/>
        </authorList>
    </citation>
    <scope>NUCLEOTIDE SEQUENCE</scope>
    <source>
        <strain evidence="9">CHK160-1198</strain>
    </source>
</reference>
<dbReference type="InterPro" id="IPR041122">
    <property type="entry name" value="RecJ_OB"/>
</dbReference>
<evidence type="ECO:0000259" key="7">
    <source>
        <dbReference type="Pfam" id="PF02272"/>
    </source>
</evidence>
<dbReference type="InterPro" id="IPR003156">
    <property type="entry name" value="DHHA1_dom"/>
</dbReference>
<dbReference type="InterPro" id="IPR038763">
    <property type="entry name" value="DHH_sf"/>
</dbReference>
<name>A0A9D1MRC9_9FIRM</name>
<evidence type="ECO:0000256" key="5">
    <source>
        <dbReference type="ARBA" id="ARBA00022839"/>
    </source>
</evidence>
<evidence type="ECO:0000259" key="8">
    <source>
        <dbReference type="Pfam" id="PF17768"/>
    </source>
</evidence>
<dbReference type="NCBIfam" id="TIGR00644">
    <property type="entry name" value="recJ"/>
    <property type="match status" value="1"/>
</dbReference>
<comment type="similarity">
    <text evidence="1">Belongs to the RecJ family.</text>
</comment>
<dbReference type="Pfam" id="PF17768">
    <property type="entry name" value="RecJ_OB"/>
    <property type="match status" value="1"/>
</dbReference>
<dbReference type="Pfam" id="PF01368">
    <property type="entry name" value="DHH"/>
    <property type="match status" value="1"/>
</dbReference>
<keyword evidence="5 9" id="KW-0269">Exonuclease</keyword>
<evidence type="ECO:0000256" key="3">
    <source>
        <dbReference type="ARBA" id="ARBA00022722"/>
    </source>
</evidence>
<evidence type="ECO:0000256" key="2">
    <source>
        <dbReference type="ARBA" id="ARBA00019841"/>
    </source>
</evidence>
<keyword evidence="4" id="KW-0378">Hydrolase</keyword>
<dbReference type="InterPro" id="IPR004610">
    <property type="entry name" value="RecJ"/>
</dbReference>
<dbReference type="GO" id="GO:0006310">
    <property type="term" value="P:DNA recombination"/>
    <property type="evidence" value="ECO:0007669"/>
    <property type="project" value="InterPro"/>
</dbReference>
<dbReference type="Proteomes" id="UP000824099">
    <property type="component" value="Unassembled WGS sequence"/>
</dbReference>
<dbReference type="Gene3D" id="3.10.310.30">
    <property type="match status" value="1"/>
</dbReference>
<dbReference type="PANTHER" id="PTHR30255:SF2">
    <property type="entry name" value="SINGLE-STRANDED-DNA-SPECIFIC EXONUCLEASE RECJ"/>
    <property type="match status" value="1"/>
</dbReference>
<feature type="domain" description="RecJ OB" evidence="8">
    <location>
        <begin position="465"/>
        <end position="561"/>
    </location>
</feature>
<evidence type="ECO:0000256" key="1">
    <source>
        <dbReference type="ARBA" id="ARBA00005915"/>
    </source>
</evidence>
<reference evidence="9" key="2">
    <citation type="journal article" date="2021" name="PeerJ">
        <title>Extensive microbial diversity within the chicken gut microbiome revealed by metagenomics and culture.</title>
        <authorList>
            <person name="Gilroy R."/>
            <person name="Ravi A."/>
            <person name="Getino M."/>
            <person name="Pursley I."/>
            <person name="Horton D.L."/>
            <person name="Alikhan N.F."/>
            <person name="Baker D."/>
            <person name="Gharbi K."/>
            <person name="Hall N."/>
            <person name="Watson M."/>
            <person name="Adriaenssens E.M."/>
            <person name="Foster-Nyarko E."/>
            <person name="Jarju S."/>
            <person name="Secka A."/>
            <person name="Antonio M."/>
            <person name="Oren A."/>
            <person name="Chaudhuri R.R."/>
            <person name="La Ragione R."/>
            <person name="Hildebrand F."/>
            <person name="Pallen M.J."/>
        </authorList>
    </citation>
    <scope>NUCLEOTIDE SEQUENCE</scope>
    <source>
        <strain evidence="9">CHK160-1198</strain>
    </source>
</reference>
<dbReference type="Gene3D" id="3.90.1640.30">
    <property type="match status" value="1"/>
</dbReference>
<accession>A0A9D1MRC9</accession>
<evidence type="ECO:0000259" key="6">
    <source>
        <dbReference type="Pfam" id="PF01368"/>
    </source>
</evidence>
<dbReference type="InterPro" id="IPR001667">
    <property type="entry name" value="DDH_dom"/>
</dbReference>
<dbReference type="PANTHER" id="PTHR30255">
    <property type="entry name" value="SINGLE-STRANDED-DNA-SPECIFIC EXONUCLEASE RECJ"/>
    <property type="match status" value="1"/>
</dbReference>
<dbReference type="Pfam" id="PF02272">
    <property type="entry name" value="DHHA1"/>
    <property type="match status" value="1"/>
</dbReference>
<evidence type="ECO:0000313" key="9">
    <source>
        <dbReference type="EMBL" id="HIU64876.1"/>
    </source>
</evidence>
<feature type="domain" description="DHHA1" evidence="7">
    <location>
        <begin position="350"/>
        <end position="440"/>
    </location>
</feature>
<keyword evidence="3" id="KW-0540">Nuclease</keyword>
<dbReference type="AlphaFoldDB" id="A0A9D1MRC9"/>
<gene>
    <name evidence="9" type="primary">recJ</name>
    <name evidence="9" type="ORF">IAB06_07585</name>
</gene>
<organism evidence="9 10">
    <name type="scientific">Candidatus Avacidaminococcus intestinavium</name>
    <dbReference type="NCBI Taxonomy" id="2840684"/>
    <lineage>
        <taxon>Bacteria</taxon>
        <taxon>Bacillati</taxon>
        <taxon>Bacillota</taxon>
        <taxon>Negativicutes</taxon>
        <taxon>Acidaminococcales</taxon>
        <taxon>Acidaminococcaceae</taxon>
        <taxon>Acidaminococcaceae incertae sedis</taxon>
        <taxon>Candidatus Avacidaminococcus</taxon>
    </lineage>
</organism>
<sequence>MIQKKIIFKNRKNDDLLESLAKECEISTIVAQILYDRGYRNAKAINTFLHGATEPFHDPYLMKDMDKAVERIMMALAQKEKITIYGDYDVDGITASSLLFLFLKQHGANVDVYIPERKNEGYGLNSEALRKIHANDTKLVITVDCGITGIQEVALLPDTLDMIITDHHTPPAVLPAAYAVVNPHQTDCKYPFEDLAGVGVAFKLCQALFQRLTKTEAYWEDFIELVAMGTVADIVPLIGENREIVKRGLARIKHTKNIGLQELIKTSGYMDKEITAGTIGFTLAPRLNAAGRIEHAMSAVDLLISVNHEEAQNIANKLNDENIKRQEISSSIFKEAEVMVKRKRGKRTALVLAKEDWHPGVIGIVASRLVDKHYLPSILISIDGEIGKGSCRSIPSLNLYAALQECEDLLIQFGGHHQAAGLTIARNKIEAFEERFTSVVDKMLQASDYVPVVEPDITITSEYCLNIKLLKELSLLEPFGAANPAPVFAFTEAKIKNTVAIGNDKNHLRVFINNGHTTYKGIAWNEGHSIPLFYENAPAIIAFLPKINVWNGSENIDLQIEAISSRYKIVDYRQIEYNKIKFLKNILQNSQKTVVYVNKDSKHLHKKQNDRFEVKSYANAGIEYEAKTVICYDLPEVDFFTKNNELAITALTQEVHLLYTYKDLRRQQKVFQYKYPGREELTEVYKELLNFIQQDRHCLWTGFQSAYPQPDLAGVALKIFEELGFIALEGERIVQRSNVKNDLNNSSIYRGLYEERLKRTKILRKNLETSLASII</sequence>
<evidence type="ECO:0000256" key="4">
    <source>
        <dbReference type="ARBA" id="ARBA00022801"/>
    </source>
</evidence>
<dbReference type="InterPro" id="IPR051673">
    <property type="entry name" value="SSDNA_exonuclease_RecJ"/>
</dbReference>
<feature type="domain" description="DDH" evidence="6">
    <location>
        <begin position="81"/>
        <end position="230"/>
    </location>
</feature>
<comment type="caution">
    <text evidence="9">The sequence shown here is derived from an EMBL/GenBank/DDBJ whole genome shotgun (WGS) entry which is preliminary data.</text>
</comment>
<dbReference type="GO" id="GO:0008409">
    <property type="term" value="F:5'-3' exonuclease activity"/>
    <property type="evidence" value="ECO:0007669"/>
    <property type="project" value="InterPro"/>
</dbReference>
<dbReference type="SUPFAM" id="SSF64182">
    <property type="entry name" value="DHH phosphoesterases"/>
    <property type="match status" value="1"/>
</dbReference>
<dbReference type="GO" id="GO:0003676">
    <property type="term" value="F:nucleic acid binding"/>
    <property type="evidence" value="ECO:0007669"/>
    <property type="project" value="InterPro"/>
</dbReference>
<dbReference type="GO" id="GO:0006281">
    <property type="term" value="P:DNA repair"/>
    <property type="evidence" value="ECO:0007669"/>
    <property type="project" value="InterPro"/>
</dbReference>
<dbReference type="EMBL" id="DVNI01000129">
    <property type="protein sequence ID" value="HIU64876.1"/>
    <property type="molecule type" value="Genomic_DNA"/>
</dbReference>